<evidence type="ECO:0000313" key="3">
    <source>
        <dbReference type="Proteomes" id="UP001153620"/>
    </source>
</evidence>
<accession>A0A9N9SA77</accession>
<dbReference type="AlphaFoldDB" id="A0A9N9SA77"/>
<gene>
    <name evidence="2" type="ORF">CHIRRI_LOCUS15130</name>
</gene>
<evidence type="ECO:0000256" key="1">
    <source>
        <dbReference type="SAM" id="Coils"/>
    </source>
</evidence>
<keyword evidence="1" id="KW-0175">Coiled coil</keyword>
<feature type="coiled-coil region" evidence="1">
    <location>
        <begin position="93"/>
        <end position="148"/>
    </location>
</feature>
<organism evidence="2 3">
    <name type="scientific">Chironomus riparius</name>
    <dbReference type="NCBI Taxonomy" id="315576"/>
    <lineage>
        <taxon>Eukaryota</taxon>
        <taxon>Metazoa</taxon>
        <taxon>Ecdysozoa</taxon>
        <taxon>Arthropoda</taxon>
        <taxon>Hexapoda</taxon>
        <taxon>Insecta</taxon>
        <taxon>Pterygota</taxon>
        <taxon>Neoptera</taxon>
        <taxon>Endopterygota</taxon>
        <taxon>Diptera</taxon>
        <taxon>Nematocera</taxon>
        <taxon>Chironomoidea</taxon>
        <taxon>Chironomidae</taxon>
        <taxon>Chironominae</taxon>
        <taxon>Chironomus</taxon>
    </lineage>
</organism>
<evidence type="ECO:0000313" key="2">
    <source>
        <dbReference type="EMBL" id="CAG9812325.1"/>
    </source>
</evidence>
<proteinExistence type="predicted"/>
<dbReference type="Proteomes" id="UP001153620">
    <property type="component" value="Chromosome 4"/>
</dbReference>
<name>A0A9N9SA77_9DIPT</name>
<sequence length="177" mass="21312">MTRRKDYIEDLKDLITGDYFNEFTDENDQPRPEMRQRDPLFVEIAGILRERGHNIRNPNCLALRYNRNVSTFFPQPTSSTEDEEANDDQAQIYFDLLDDVQELKDNIQELNEQIDEQNQLMVEFEESVNTLSEENNEEQRDFVEMQHNAQQRQRMILETAREMQNEIQQFKDFLIRN</sequence>
<reference evidence="2" key="2">
    <citation type="submission" date="2022-10" db="EMBL/GenBank/DDBJ databases">
        <authorList>
            <consortium name="ENA_rothamsted_submissions"/>
            <consortium name="culmorum"/>
            <person name="King R."/>
        </authorList>
    </citation>
    <scope>NUCLEOTIDE SEQUENCE</scope>
</reference>
<protein>
    <submittedName>
        <fullName evidence="2">Uncharacterized protein</fullName>
    </submittedName>
</protein>
<dbReference type="EMBL" id="OU895880">
    <property type="protein sequence ID" value="CAG9812325.1"/>
    <property type="molecule type" value="Genomic_DNA"/>
</dbReference>
<keyword evidence="3" id="KW-1185">Reference proteome</keyword>
<reference evidence="2" key="1">
    <citation type="submission" date="2022-01" db="EMBL/GenBank/DDBJ databases">
        <authorList>
            <person name="King R."/>
        </authorList>
    </citation>
    <scope>NUCLEOTIDE SEQUENCE</scope>
</reference>